<comment type="subunit">
    <text evidence="4">Monomer.</text>
</comment>
<dbReference type="AlphaFoldDB" id="A0A2N3HJM6"/>
<comment type="catalytic activity">
    <reaction evidence="1 10">
        <text>Hydrolysis of terminal non-reducing beta-D-galactose residues in beta-D-galactosides.</text>
        <dbReference type="EC" id="3.2.1.23"/>
    </reaction>
</comment>
<dbReference type="Gene3D" id="2.60.120.260">
    <property type="entry name" value="Galactose-binding domain-like"/>
    <property type="match status" value="1"/>
</dbReference>
<comment type="caution">
    <text evidence="12">The sequence shown here is derived from an EMBL/GenBank/DDBJ whole genome shotgun (WGS) entry which is preliminary data.</text>
</comment>
<evidence type="ECO:0000256" key="6">
    <source>
        <dbReference type="ARBA" id="ARBA00022801"/>
    </source>
</evidence>
<dbReference type="Pfam" id="PF16353">
    <property type="entry name" value="LacZ_4"/>
    <property type="match status" value="1"/>
</dbReference>
<dbReference type="InterPro" id="IPR006103">
    <property type="entry name" value="Glyco_hydro_2_cat"/>
</dbReference>
<dbReference type="InterPro" id="IPR017853">
    <property type="entry name" value="GH"/>
</dbReference>
<dbReference type="PRINTS" id="PR00132">
    <property type="entry name" value="GLHYDRLASE2"/>
</dbReference>
<dbReference type="GO" id="GO:0005990">
    <property type="term" value="P:lactose catabolic process"/>
    <property type="evidence" value="ECO:0007669"/>
    <property type="project" value="TreeGrafter"/>
</dbReference>
<dbReference type="InterPro" id="IPR023230">
    <property type="entry name" value="Glyco_hydro_2_CS"/>
</dbReference>
<dbReference type="GO" id="GO:0030246">
    <property type="term" value="F:carbohydrate binding"/>
    <property type="evidence" value="ECO:0007669"/>
    <property type="project" value="InterPro"/>
</dbReference>
<dbReference type="Pfam" id="PF02836">
    <property type="entry name" value="Glyco_hydro_2_C"/>
    <property type="match status" value="1"/>
</dbReference>
<dbReference type="SUPFAM" id="SSF49785">
    <property type="entry name" value="Galactose-binding domain-like"/>
    <property type="match status" value="1"/>
</dbReference>
<evidence type="ECO:0000256" key="5">
    <source>
        <dbReference type="ARBA" id="ARBA00012756"/>
    </source>
</evidence>
<evidence type="ECO:0000313" key="12">
    <source>
        <dbReference type="EMBL" id="PKQ45175.1"/>
    </source>
</evidence>
<protein>
    <recommendedName>
        <fullName evidence="5 10">Beta-galactosidase</fullName>
        <ecNumber evidence="5 10">3.2.1.23</ecNumber>
    </recommendedName>
    <alternativeName>
        <fullName evidence="9 10">Lactase</fullName>
    </alternativeName>
</protein>
<dbReference type="InterPro" id="IPR008979">
    <property type="entry name" value="Galactose-bd-like_sf"/>
</dbReference>
<evidence type="ECO:0000256" key="3">
    <source>
        <dbReference type="ARBA" id="ARBA00007401"/>
    </source>
</evidence>
<dbReference type="SMART" id="SM01038">
    <property type="entry name" value="Bgal_small_N"/>
    <property type="match status" value="1"/>
</dbReference>
<keyword evidence="7" id="KW-0106">Calcium</keyword>
<feature type="domain" description="Beta galactosidase small chain/" evidence="11">
    <location>
        <begin position="761"/>
        <end position="1030"/>
    </location>
</feature>
<evidence type="ECO:0000256" key="9">
    <source>
        <dbReference type="ARBA" id="ARBA00032230"/>
    </source>
</evidence>
<comment type="similarity">
    <text evidence="3 10">Belongs to the glycosyl hydrolase 2 family.</text>
</comment>
<dbReference type="InterPro" id="IPR013783">
    <property type="entry name" value="Ig-like_fold"/>
</dbReference>
<dbReference type="GO" id="GO:0004565">
    <property type="term" value="F:beta-galactosidase activity"/>
    <property type="evidence" value="ECO:0007669"/>
    <property type="project" value="UniProtKB-EC"/>
</dbReference>
<dbReference type="InterPro" id="IPR006101">
    <property type="entry name" value="Glyco_hydro_2"/>
</dbReference>
<dbReference type="EC" id="3.2.1.23" evidence="5 10"/>
<name>A0A2N3HJM6_9FLAO</name>
<dbReference type="InterPro" id="IPR006102">
    <property type="entry name" value="Ig-like_GH2"/>
</dbReference>
<evidence type="ECO:0000256" key="4">
    <source>
        <dbReference type="ARBA" id="ARBA00011245"/>
    </source>
</evidence>
<dbReference type="InterPro" id="IPR006104">
    <property type="entry name" value="Glyco_hydro_2_N"/>
</dbReference>
<dbReference type="SUPFAM" id="SSF49303">
    <property type="entry name" value="beta-Galactosidase/glucuronidase domain"/>
    <property type="match status" value="2"/>
</dbReference>
<dbReference type="Pfam" id="PF02837">
    <property type="entry name" value="Glyco_hydro_2_N"/>
    <property type="match status" value="1"/>
</dbReference>
<accession>A0A2N3HJM6</accession>
<dbReference type="Gene3D" id="2.70.98.10">
    <property type="match status" value="1"/>
</dbReference>
<dbReference type="OrthoDB" id="9801077at2"/>
<comment type="cofactor">
    <cofactor evidence="2">
        <name>Ca(2+)</name>
        <dbReference type="ChEBI" id="CHEBI:29108"/>
    </cofactor>
</comment>
<dbReference type="InterPro" id="IPR032312">
    <property type="entry name" value="LacZ_4"/>
</dbReference>
<evidence type="ECO:0000256" key="8">
    <source>
        <dbReference type="ARBA" id="ARBA00023295"/>
    </source>
</evidence>
<evidence type="ECO:0000256" key="7">
    <source>
        <dbReference type="ARBA" id="ARBA00022837"/>
    </source>
</evidence>
<gene>
    <name evidence="12" type="ORF">CSW08_09710</name>
</gene>
<evidence type="ECO:0000256" key="10">
    <source>
        <dbReference type="RuleBase" id="RU361154"/>
    </source>
</evidence>
<dbReference type="InterPro" id="IPR004199">
    <property type="entry name" value="B-gal_small/dom_5"/>
</dbReference>
<evidence type="ECO:0000256" key="2">
    <source>
        <dbReference type="ARBA" id="ARBA00001913"/>
    </source>
</evidence>
<dbReference type="EMBL" id="PJEO01000033">
    <property type="protein sequence ID" value="PKQ45175.1"/>
    <property type="molecule type" value="Genomic_DNA"/>
</dbReference>
<keyword evidence="6 10" id="KW-0378">Hydrolase</keyword>
<dbReference type="PROSITE" id="PS00608">
    <property type="entry name" value="GLYCOSYL_HYDROL_F2_2"/>
    <property type="match status" value="1"/>
</dbReference>
<evidence type="ECO:0000256" key="1">
    <source>
        <dbReference type="ARBA" id="ARBA00001412"/>
    </source>
</evidence>
<dbReference type="PANTHER" id="PTHR46323:SF2">
    <property type="entry name" value="BETA-GALACTOSIDASE"/>
    <property type="match status" value="1"/>
</dbReference>
<dbReference type="InterPro" id="IPR036156">
    <property type="entry name" value="Beta-gal/glucu_dom_sf"/>
</dbReference>
<dbReference type="Pfam" id="PF00703">
    <property type="entry name" value="Glyco_hydro_2"/>
    <property type="match status" value="1"/>
</dbReference>
<dbReference type="InterPro" id="IPR014718">
    <property type="entry name" value="GH-type_carb-bd"/>
</dbReference>
<dbReference type="SUPFAM" id="SSF51445">
    <property type="entry name" value="(Trans)glycosidases"/>
    <property type="match status" value="1"/>
</dbReference>
<keyword evidence="8 10" id="KW-0326">Glycosidase</keyword>
<keyword evidence="13" id="KW-1185">Reference proteome</keyword>
<dbReference type="InterPro" id="IPR023232">
    <property type="entry name" value="Glyco_hydro_2_AS"/>
</dbReference>
<dbReference type="Pfam" id="PF02929">
    <property type="entry name" value="Bgal_small_N"/>
    <property type="match status" value="1"/>
</dbReference>
<organism evidence="12 13">
    <name type="scientific">Confluentibacter flavum</name>
    <dbReference type="NCBI Taxonomy" id="1909700"/>
    <lineage>
        <taxon>Bacteria</taxon>
        <taxon>Pseudomonadati</taxon>
        <taxon>Bacteroidota</taxon>
        <taxon>Flavobacteriia</taxon>
        <taxon>Flavobacteriales</taxon>
        <taxon>Flavobacteriaceae</taxon>
        <taxon>Confluentibacter</taxon>
    </lineage>
</organism>
<dbReference type="InterPro" id="IPR050347">
    <property type="entry name" value="Bact_Beta-galactosidase"/>
</dbReference>
<reference evidence="12 13" key="1">
    <citation type="submission" date="2017-12" db="EMBL/GenBank/DDBJ databases">
        <title>Confluentibacter flavum sp. nov., isolated from the saline lake.</title>
        <authorList>
            <person name="Yu L."/>
        </authorList>
    </citation>
    <scope>NUCLEOTIDE SEQUENCE [LARGE SCALE GENOMIC DNA]</scope>
    <source>
        <strain evidence="12 13">3B</strain>
    </source>
</reference>
<evidence type="ECO:0000259" key="11">
    <source>
        <dbReference type="SMART" id="SM01038"/>
    </source>
</evidence>
<dbReference type="GO" id="GO:0009341">
    <property type="term" value="C:beta-galactosidase complex"/>
    <property type="evidence" value="ECO:0007669"/>
    <property type="project" value="InterPro"/>
</dbReference>
<evidence type="ECO:0000313" key="13">
    <source>
        <dbReference type="Proteomes" id="UP000233435"/>
    </source>
</evidence>
<sequence>MFSFLSGELYAQVQNDWENPEIIGINKEKPHAYLFLSDDKADNPNIISLNGVWKFNWAPDPQSRPDNFYSLDFNTESWNTIVVPGNWELQGYDTPIYSNIPYHFQKDQPRVTSEPPENFTFYKNRNPVGSYVTHFDIKELKNKQVFINFGGVSSAMYVWVNGKKVGYSQNSMTPAEFDITDYIQLGENKLAVEVYRLSDGSYLEDQDMWRLSGIFRDVELITRPKTFIRDFTVLAESNETFNNANINIKLNIDNKLDKNLDGFFVEGTISGYSTLGNLVDIKISKKLGTLNKLSENVVQINSTLPNPLLWSAETPNLYKLNLKLISNKKEIVETLSWKFGVRKAEVIGEIFYMNGKPIKLKGVNRHEHHPRTGKYVDRQTVIKDIELMKQANINMVRTSHYPNDLLFYELCDEYGIYVMDEANQESHGYGIGNKILGDDPLWKKAHVDRAVSMVERDKNYTSIIIWSLGNEGGLGQNLLAMADAIKKIDPTRLVFSDSQRDISDLYDESYLTPENAKKLAKEINDKPFFMREYMHAMGNSGGNLQEYWDVFYDDPSITGAAIWDWVDQGIAKKIDGSKLKYVNNPAQLTLEDDEFWAYGGDFGDIPNDGPFCNNGLIGPDRMPHPHYYEVQKVYQNINFKLVDLESRKIKVTNHHDFISTDYFDFVFELLSDGKIIETGLVPCKTILPGESGDIPFTLQSNLNTFKSELILNIYARLKKATLWANPGFTVAKEQFILKIVAPQKISSGGTIIIKETPNTVTAEANHFKYNFNKSNGALTSWTANNIELLKGSLEPYFWKPPNNNQENNRYEQRLGKWKHANESRKVTKVNIEKQEGLAVITFNMELPEIGASYKLIYSINGVGKIQVEASYTPISEEIPLIPKFGMRMKVPSNFNQIKWYGRGPYENYPDRKTASFIGLHELKLINFITQYVYPQDNANRADVRWFSFSNQSKTIKILGLQPLNFRAWPYSEEDLEKAKHPYELKDRDFINLNIDLNIHGVGGVDSWGARTLDKYTNDGNKPYNYAFIMEYKNDK</sequence>
<proteinExistence type="inferred from homology"/>
<dbReference type="PANTHER" id="PTHR46323">
    <property type="entry name" value="BETA-GALACTOSIDASE"/>
    <property type="match status" value="1"/>
</dbReference>
<dbReference type="InterPro" id="IPR011013">
    <property type="entry name" value="Gal_mutarotase_sf_dom"/>
</dbReference>
<dbReference type="Proteomes" id="UP000233435">
    <property type="component" value="Unassembled WGS sequence"/>
</dbReference>
<dbReference type="PROSITE" id="PS00719">
    <property type="entry name" value="GLYCOSYL_HYDROL_F2_1"/>
    <property type="match status" value="1"/>
</dbReference>
<dbReference type="Gene3D" id="2.60.40.10">
    <property type="entry name" value="Immunoglobulins"/>
    <property type="match status" value="2"/>
</dbReference>
<dbReference type="SUPFAM" id="SSF74650">
    <property type="entry name" value="Galactose mutarotase-like"/>
    <property type="match status" value="1"/>
</dbReference>
<dbReference type="Gene3D" id="3.20.20.80">
    <property type="entry name" value="Glycosidases"/>
    <property type="match status" value="1"/>
</dbReference>